<organism evidence="1 2">
    <name type="scientific">Flaviaesturariibacter aridisoli</name>
    <dbReference type="NCBI Taxonomy" id="2545761"/>
    <lineage>
        <taxon>Bacteria</taxon>
        <taxon>Pseudomonadati</taxon>
        <taxon>Bacteroidota</taxon>
        <taxon>Chitinophagia</taxon>
        <taxon>Chitinophagales</taxon>
        <taxon>Chitinophagaceae</taxon>
        <taxon>Flaviaestuariibacter</taxon>
    </lineage>
</organism>
<evidence type="ECO:0000313" key="2">
    <source>
        <dbReference type="Proteomes" id="UP000295164"/>
    </source>
</evidence>
<proteinExistence type="predicted"/>
<protein>
    <submittedName>
        <fullName evidence="1">Uncharacterized protein</fullName>
    </submittedName>
</protein>
<evidence type="ECO:0000313" key="1">
    <source>
        <dbReference type="EMBL" id="TCZ67311.1"/>
    </source>
</evidence>
<accession>A0A4R4DWR6</accession>
<reference evidence="1 2" key="1">
    <citation type="submission" date="2019-03" db="EMBL/GenBank/DDBJ databases">
        <authorList>
            <person name="Kim M.K.M."/>
        </authorList>
    </citation>
    <scope>NUCLEOTIDE SEQUENCE [LARGE SCALE GENOMIC DNA]</scope>
    <source>
        <strain evidence="1 2">17J68-15</strain>
    </source>
</reference>
<dbReference type="Proteomes" id="UP000295164">
    <property type="component" value="Unassembled WGS sequence"/>
</dbReference>
<dbReference type="AlphaFoldDB" id="A0A4R4DWR6"/>
<gene>
    <name evidence="1" type="ORF">E0486_15820</name>
</gene>
<dbReference type="OrthoDB" id="1325392at2"/>
<comment type="caution">
    <text evidence="1">The sequence shown here is derived from an EMBL/GenBank/DDBJ whole genome shotgun (WGS) entry which is preliminary data.</text>
</comment>
<dbReference type="RefSeq" id="WP_131853535.1">
    <property type="nucleotide sequence ID" value="NZ_SKFH01000036.1"/>
</dbReference>
<sequence>MMTERQEPKFNTFEAADDVLTEHSSIVSGIEALDEAQDKLQENMELIEEACGRKVAAGAGTAAEKKTAKKQVATSCMRLVGLLRVEASTKGDEALAALLRPYSQSMLERTRDGRLPSVVDSIVALARTHETGLRRAGLSDDQLTAHDALTARFRELSPAPKLGRADKSLEVEKIEALFSATDKLLKERIDPMLRNLEERHPDFVKKYFAVRHIDNVGARKGDPAGVTPNA</sequence>
<dbReference type="EMBL" id="SKFH01000036">
    <property type="protein sequence ID" value="TCZ67311.1"/>
    <property type="molecule type" value="Genomic_DNA"/>
</dbReference>
<name>A0A4R4DWR6_9BACT</name>
<keyword evidence="2" id="KW-1185">Reference proteome</keyword>